<feature type="transmembrane region" description="Helical" evidence="1">
    <location>
        <begin position="101"/>
        <end position="118"/>
    </location>
</feature>
<keyword evidence="1" id="KW-0812">Transmembrane</keyword>
<gene>
    <name evidence="2" type="ORF">N0F65_002807</name>
</gene>
<dbReference type="AlphaFoldDB" id="A0AAV2ZBI9"/>
<reference evidence="2" key="2">
    <citation type="journal article" date="2023" name="Microbiol Resour">
        <title>Decontamination and Annotation of the Draft Genome Sequence of the Oomycete Lagenidium giganteum ARSEF 373.</title>
        <authorList>
            <person name="Morgan W.R."/>
            <person name="Tartar A."/>
        </authorList>
    </citation>
    <scope>NUCLEOTIDE SEQUENCE</scope>
    <source>
        <strain evidence="2">ARSEF 373</strain>
    </source>
</reference>
<evidence type="ECO:0000256" key="1">
    <source>
        <dbReference type="SAM" id="Phobius"/>
    </source>
</evidence>
<protein>
    <recommendedName>
        <fullName evidence="4">PiggyBac transposable element-derived protein domain-containing protein</fullName>
    </recommendedName>
</protein>
<keyword evidence="3" id="KW-1185">Reference proteome</keyword>
<keyword evidence="1" id="KW-1133">Transmembrane helix</keyword>
<dbReference type="PANTHER" id="PTHR34415:SF1">
    <property type="entry name" value="INTEGRASE CATALYTIC DOMAIN-CONTAINING PROTEIN"/>
    <property type="match status" value="1"/>
</dbReference>
<dbReference type="Proteomes" id="UP001146120">
    <property type="component" value="Unassembled WGS sequence"/>
</dbReference>
<sequence>MAHEKPEDDANVPMSQIAFRNVLKKLCPTIRIRSSRSIVCDVCVIHNLRMTHAMAEEQVEDMVKPYASAKAKRERASDSVFVTTMDFAQNVALPHLADTPSMWYFISLIAVYIFGVYTENTTTQHNFIYSESAGKGSNEVVSMLNRYARETGIYDDTRANQAEWCIYTDNI</sequence>
<organism evidence="2 3">
    <name type="scientific">Lagenidium giganteum</name>
    <dbReference type="NCBI Taxonomy" id="4803"/>
    <lineage>
        <taxon>Eukaryota</taxon>
        <taxon>Sar</taxon>
        <taxon>Stramenopiles</taxon>
        <taxon>Oomycota</taxon>
        <taxon>Peronosporomycetes</taxon>
        <taxon>Pythiales</taxon>
        <taxon>Pythiaceae</taxon>
    </lineage>
</organism>
<evidence type="ECO:0000313" key="3">
    <source>
        <dbReference type="Proteomes" id="UP001146120"/>
    </source>
</evidence>
<proteinExistence type="predicted"/>
<name>A0AAV2ZBI9_9STRA</name>
<evidence type="ECO:0008006" key="4">
    <source>
        <dbReference type="Google" id="ProtNLM"/>
    </source>
</evidence>
<evidence type="ECO:0000313" key="2">
    <source>
        <dbReference type="EMBL" id="DBA03399.1"/>
    </source>
</evidence>
<keyword evidence="1" id="KW-0472">Membrane</keyword>
<dbReference type="EMBL" id="DAKRPA010000019">
    <property type="protein sequence ID" value="DBA03399.1"/>
    <property type="molecule type" value="Genomic_DNA"/>
</dbReference>
<reference evidence="2" key="1">
    <citation type="submission" date="2022-11" db="EMBL/GenBank/DDBJ databases">
        <authorList>
            <person name="Morgan W.R."/>
            <person name="Tartar A."/>
        </authorList>
    </citation>
    <scope>NUCLEOTIDE SEQUENCE</scope>
    <source>
        <strain evidence="2">ARSEF 373</strain>
    </source>
</reference>
<comment type="caution">
    <text evidence="2">The sequence shown here is derived from an EMBL/GenBank/DDBJ whole genome shotgun (WGS) entry which is preliminary data.</text>
</comment>
<accession>A0AAV2ZBI9</accession>
<dbReference type="PANTHER" id="PTHR34415">
    <property type="entry name" value="INTEGRASE CATALYTIC DOMAIN-CONTAINING PROTEIN"/>
    <property type="match status" value="1"/>
</dbReference>